<dbReference type="AlphaFoldDB" id="A0A381NJV2"/>
<feature type="transmembrane region" description="Helical" evidence="2">
    <location>
        <begin position="51"/>
        <end position="73"/>
    </location>
</feature>
<dbReference type="EMBL" id="UINC01000408">
    <property type="protein sequence ID" value="SUZ54797.1"/>
    <property type="molecule type" value="Genomic_DNA"/>
</dbReference>
<evidence type="ECO:0000313" key="3">
    <source>
        <dbReference type="EMBL" id="SUZ54797.1"/>
    </source>
</evidence>
<evidence type="ECO:0000256" key="1">
    <source>
        <dbReference type="SAM" id="MobiDB-lite"/>
    </source>
</evidence>
<proteinExistence type="predicted"/>
<evidence type="ECO:0000256" key="2">
    <source>
        <dbReference type="SAM" id="Phobius"/>
    </source>
</evidence>
<keyword evidence="2" id="KW-1133">Transmembrane helix</keyword>
<protein>
    <submittedName>
        <fullName evidence="3">Uncharacterized protein</fullName>
    </submittedName>
</protein>
<feature type="region of interest" description="Disordered" evidence="1">
    <location>
        <begin position="1"/>
        <end position="22"/>
    </location>
</feature>
<name>A0A381NJV2_9ZZZZ</name>
<sequence length="182" mass="19867">MLSMQLTRRCRRSKGLNTSKNAAPKKFTAGQLLYRIGVMGSPIYRLDLKDLVWRGVSLSIAAAVVLVFLGPAVDHHFAERQHNHSHLYLTASAAEHGHPGLHPFEEPHSHIATNTKAAGHHGIIYQTSNDGLGDSGTDSVKVFIDDSVPPLHSGDFLPNAQTDRGSDLREAFLAPLKRPPRA</sequence>
<accession>A0A381NJV2</accession>
<keyword evidence="2" id="KW-0812">Transmembrane</keyword>
<reference evidence="3" key="1">
    <citation type="submission" date="2018-05" db="EMBL/GenBank/DDBJ databases">
        <authorList>
            <person name="Lanie J.A."/>
            <person name="Ng W.-L."/>
            <person name="Kazmierczak K.M."/>
            <person name="Andrzejewski T.M."/>
            <person name="Davidsen T.M."/>
            <person name="Wayne K.J."/>
            <person name="Tettelin H."/>
            <person name="Glass J.I."/>
            <person name="Rusch D."/>
            <person name="Podicherti R."/>
            <person name="Tsui H.-C.T."/>
            <person name="Winkler M.E."/>
        </authorList>
    </citation>
    <scope>NUCLEOTIDE SEQUENCE</scope>
</reference>
<keyword evidence="2" id="KW-0472">Membrane</keyword>
<gene>
    <name evidence="3" type="ORF">METZ01_LOCUS7651</name>
</gene>
<organism evidence="3">
    <name type="scientific">marine metagenome</name>
    <dbReference type="NCBI Taxonomy" id="408172"/>
    <lineage>
        <taxon>unclassified sequences</taxon>
        <taxon>metagenomes</taxon>
        <taxon>ecological metagenomes</taxon>
    </lineage>
</organism>